<proteinExistence type="predicted"/>
<organism evidence="1 2">
    <name type="scientific">Psilocybe cubensis</name>
    <name type="common">Psychedelic mushroom</name>
    <name type="synonym">Stropharia cubensis</name>
    <dbReference type="NCBI Taxonomy" id="181762"/>
    <lineage>
        <taxon>Eukaryota</taxon>
        <taxon>Fungi</taxon>
        <taxon>Dikarya</taxon>
        <taxon>Basidiomycota</taxon>
        <taxon>Agaricomycotina</taxon>
        <taxon>Agaricomycetes</taxon>
        <taxon>Agaricomycetidae</taxon>
        <taxon>Agaricales</taxon>
        <taxon>Agaricineae</taxon>
        <taxon>Strophariaceae</taxon>
        <taxon>Psilocybe</taxon>
    </lineage>
</organism>
<protein>
    <submittedName>
        <fullName evidence="1">Uncharacterized protein</fullName>
    </submittedName>
</protein>
<name>A0ACB8GZK6_PSICU</name>
<gene>
    <name evidence="1" type="ORF">JR316_0007565</name>
</gene>
<evidence type="ECO:0000313" key="2">
    <source>
        <dbReference type="Proteomes" id="UP000664032"/>
    </source>
</evidence>
<reference evidence="1" key="1">
    <citation type="submission" date="2021-10" db="EMBL/GenBank/DDBJ databases">
        <title>Psilocybe cubensis genome.</title>
        <authorList>
            <person name="Mckernan K.J."/>
            <person name="Crawford S."/>
            <person name="Trippe A."/>
            <person name="Kane L.T."/>
            <person name="Mclaughlin S."/>
        </authorList>
    </citation>
    <scope>NUCLEOTIDE SEQUENCE</scope>
    <source>
        <strain evidence="1">MGC-MH-2018</strain>
    </source>
</reference>
<accession>A0ACB8GZK6</accession>
<dbReference type="EMBL" id="JAFIQS020000006">
    <property type="protein sequence ID" value="KAH9480958.1"/>
    <property type="molecule type" value="Genomic_DNA"/>
</dbReference>
<comment type="caution">
    <text evidence="1">The sequence shown here is derived from an EMBL/GenBank/DDBJ whole genome shotgun (WGS) entry which is preliminary data.</text>
</comment>
<keyword evidence="2" id="KW-1185">Reference proteome</keyword>
<sequence length="72" mass="8008">MKKYPALKTTKSLVKNGDHWYSSAHQSLTPKIVHSPGTESQSISDAEELKEKDQYANYGKDSDFFSGALSDL</sequence>
<evidence type="ECO:0000313" key="1">
    <source>
        <dbReference type="EMBL" id="KAH9480958.1"/>
    </source>
</evidence>
<dbReference type="Proteomes" id="UP000664032">
    <property type="component" value="Unassembled WGS sequence"/>
</dbReference>